<dbReference type="InterPro" id="IPR015943">
    <property type="entry name" value="WD40/YVTN_repeat-like_dom_sf"/>
</dbReference>
<dbReference type="InterPro" id="IPR019775">
    <property type="entry name" value="WD40_repeat_CS"/>
</dbReference>
<dbReference type="GO" id="GO:0007219">
    <property type="term" value="P:Notch signaling pathway"/>
    <property type="evidence" value="ECO:0007669"/>
    <property type="project" value="TreeGrafter"/>
</dbReference>
<dbReference type="Pfam" id="PF08154">
    <property type="entry name" value="NLE"/>
    <property type="match status" value="1"/>
</dbReference>
<feature type="repeat" description="WD" evidence="6">
    <location>
        <begin position="196"/>
        <end position="242"/>
    </location>
</feature>
<dbReference type="OrthoDB" id="10267436at2759"/>
<dbReference type="PRINTS" id="PR00319">
    <property type="entry name" value="GPROTEINB"/>
</dbReference>
<evidence type="ECO:0000256" key="2">
    <source>
        <dbReference type="ARBA" id="ARBA00022574"/>
    </source>
</evidence>
<dbReference type="PANTHER" id="PTHR19848">
    <property type="entry name" value="WD40 REPEAT PROTEIN"/>
    <property type="match status" value="1"/>
</dbReference>
<dbReference type="GO" id="GO:0000027">
    <property type="term" value="P:ribosomal large subunit assembly"/>
    <property type="evidence" value="ECO:0007669"/>
    <property type="project" value="TreeGrafter"/>
</dbReference>
<evidence type="ECO:0000259" key="7">
    <source>
        <dbReference type="Pfam" id="PF08154"/>
    </source>
</evidence>
<comment type="subcellular location">
    <subcellularLocation>
        <location evidence="1">Nucleus</location>
        <location evidence="1">Nucleolus</location>
    </subcellularLocation>
</comment>
<evidence type="ECO:0000256" key="1">
    <source>
        <dbReference type="ARBA" id="ARBA00004604"/>
    </source>
</evidence>
<gene>
    <name evidence="8" type="ORF">BV898_09424</name>
</gene>
<comment type="similarity">
    <text evidence="5">Belongs to the NLE1/RSA4 family.</text>
</comment>
<dbReference type="InterPro" id="IPR011047">
    <property type="entry name" value="Quinoprotein_ADH-like_sf"/>
</dbReference>
<keyword evidence="2 6" id="KW-0853">WD repeat</keyword>
<sequence length="487" mass="54280">MGTMEVDTVSPVTERKILVQLKSDQGEALGAPLDIPFDISAKDLQSICNLLLEQQEDPLPYSFFIDNTEILKKLDDAIDFDKANTERCLDIVYQPQAVFRVRAVTRCSSTIEGHAEAVISTQFSPDGRYLASGSGDTTVRFWDVNTETPQFQCKGHKNWILAIAWSPDGKKLASGCKDGKICLWDPATGKQVGKTLAGHQQWITWLSWEPLHMNGQCRLLASSSKDATIRIWDTVMQSTLRILSSHTQSVTCIRWGGSGLIYSCSQDRSLKVWRAEDGVLCRTCTGHAHWINTLALNTDYVMRTGAVDPKDADVIHAADMDSPENLQKQALLRYNEFRKASGVERLVSGSDDFTLFLWNIETEKKPVERMTGHQGTVTQVCFSPNGNLIASASFDHSVKLWNGITGKFIASLRGHVQRVYQVAWSADSRLLVSGSQDSTLKLWEVKSRRLTVDLPGHADDVYTVDWSPDGQRVVSGGKDKVLKVWKK</sequence>
<dbReference type="PROSITE" id="PS50082">
    <property type="entry name" value="WD_REPEATS_2"/>
    <property type="match status" value="7"/>
</dbReference>
<dbReference type="PANTHER" id="PTHR19848:SF0">
    <property type="entry name" value="NOTCHLESS PROTEIN HOMOLOG 1"/>
    <property type="match status" value="1"/>
</dbReference>
<dbReference type="Proteomes" id="UP000192578">
    <property type="component" value="Unassembled WGS sequence"/>
</dbReference>
<dbReference type="CDD" id="cd00200">
    <property type="entry name" value="WD40"/>
    <property type="match status" value="1"/>
</dbReference>
<dbReference type="AlphaFoldDB" id="A0A1W0WMT4"/>
<dbReference type="EMBL" id="MTYJ01000074">
    <property type="protein sequence ID" value="OQV16433.1"/>
    <property type="molecule type" value="Genomic_DNA"/>
</dbReference>
<evidence type="ECO:0000256" key="3">
    <source>
        <dbReference type="ARBA" id="ARBA00022737"/>
    </source>
</evidence>
<feature type="repeat" description="WD" evidence="6">
    <location>
        <begin position="454"/>
        <end position="487"/>
    </location>
</feature>
<feature type="repeat" description="WD" evidence="6">
    <location>
        <begin position="153"/>
        <end position="194"/>
    </location>
</feature>
<evidence type="ECO:0000256" key="6">
    <source>
        <dbReference type="PROSITE-ProRule" id="PRU00221"/>
    </source>
</evidence>
<dbReference type="SMART" id="SM00320">
    <property type="entry name" value="WD40"/>
    <property type="match status" value="8"/>
</dbReference>
<dbReference type="InterPro" id="IPR012972">
    <property type="entry name" value="NLE"/>
</dbReference>
<dbReference type="InterPro" id="IPR001680">
    <property type="entry name" value="WD40_rpt"/>
</dbReference>
<dbReference type="FunFam" id="2.130.10.10:FF:000092">
    <property type="entry name" value="notchless protein homolog"/>
    <property type="match status" value="1"/>
</dbReference>
<feature type="repeat" description="WD" evidence="6">
    <location>
        <begin position="111"/>
        <end position="152"/>
    </location>
</feature>
<evidence type="ECO:0000313" key="8">
    <source>
        <dbReference type="EMBL" id="OQV16433.1"/>
    </source>
</evidence>
<feature type="domain" description="NLE" evidence="7">
    <location>
        <begin position="17"/>
        <end position="78"/>
    </location>
</feature>
<comment type="caution">
    <text evidence="8">The sequence shown here is derived from an EMBL/GenBank/DDBJ whole genome shotgun (WGS) entry which is preliminary data.</text>
</comment>
<dbReference type="PROSITE" id="PS50294">
    <property type="entry name" value="WD_REPEATS_REGION"/>
    <property type="match status" value="7"/>
</dbReference>
<proteinExistence type="inferred from homology"/>
<keyword evidence="4" id="KW-0539">Nucleus</keyword>
<dbReference type="SUPFAM" id="SSF50998">
    <property type="entry name" value="Quinoprotein alcohol dehydrogenase-like"/>
    <property type="match status" value="1"/>
</dbReference>
<protein>
    <submittedName>
        <fullName evidence="8">Notchless protein-like protein 1</fullName>
    </submittedName>
</protein>
<dbReference type="GO" id="GO:0005730">
    <property type="term" value="C:nucleolus"/>
    <property type="evidence" value="ECO:0007669"/>
    <property type="project" value="UniProtKB-SubCell"/>
</dbReference>
<evidence type="ECO:0000313" key="9">
    <source>
        <dbReference type="Proteomes" id="UP000192578"/>
    </source>
</evidence>
<dbReference type="PRINTS" id="PR00320">
    <property type="entry name" value="GPROTEINBRPT"/>
</dbReference>
<dbReference type="InterPro" id="IPR020472">
    <property type="entry name" value="WD40_PAC1"/>
</dbReference>
<evidence type="ECO:0000256" key="4">
    <source>
        <dbReference type="ARBA" id="ARBA00023242"/>
    </source>
</evidence>
<keyword evidence="9" id="KW-1185">Reference proteome</keyword>
<reference evidence="9" key="1">
    <citation type="submission" date="2017-01" db="EMBL/GenBank/DDBJ databases">
        <title>Comparative genomics of anhydrobiosis in the tardigrade Hypsibius dujardini.</title>
        <authorList>
            <person name="Yoshida Y."/>
            <person name="Koutsovoulos G."/>
            <person name="Laetsch D."/>
            <person name="Stevens L."/>
            <person name="Kumar S."/>
            <person name="Horikawa D."/>
            <person name="Ishino K."/>
            <person name="Komine S."/>
            <person name="Tomita M."/>
            <person name="Blaxter M."/>
            <person name="Arakawa K."/>
        </authorList>
    </citation>
    <scope>NUCLEOTIDE SEQUENCE [LARGE SCALE GENOMIC DNA]</scope>
    <source>
        <strain evidence="9">Z151</strain>
    </source>
</reference>
<keyword evidence="3" id="KW-0677">Repeat</keyword>
<feature type="repeat" description="WD" evidence="6">
    <location>
        <begin position="243"/>
        <end position="283"/>
    </location>
</feature>
<organism evidence="8 9">
    <name type="scientific">Hypsibius exemplaris</name>
    <name type="common">Freshwater tardigrade</name>
    <dbReference type="NCBI Taxonomy" id="2072580"/>
    <lineage>
        <taxon>Eukaryota</taxon>
        <taxon>Metazoa</taxon>
        <taxon>Ecdysozoa</taxon>
        <taxon>Tardigrada</taxon>
        <taxon>Eutardigrada</taxon>
        <taxon>Parachela</taxon>
        <taxon>Hypsibioidea</taxon>
        <taxon>Hypsibiidae</taxon>
        <taxon>Hypsibius</taxon>
    </lineage>
</organism>
<feature type="repeat" description="WD" evidence="6">
    <location>
        <begin position="370"/>
        <end position="411"/>
    </location>
</feature>
<dbReference type="InterPro" id="IPR001632">
    <property type="entry name" value="WD40_G-protein_beta-like"/>
</dbReference>
<dbReference type="Pfam" id="PF00400">
    <property type="entry name" value="WD40"/>
    <property type="match status" value="7"/>
</dbReference>
<evidence type="ECO:0000256" key="5">
    <source>
        <dbReference type="ARBA" id="ARBA00061016"/>
    </source>
</evidence>
<accession>A0A1W0WMT4</accession>
<dbReference type="Gene3D" id="2.130.10.10">
    <property type="entry name" value="YVTN repeat-like/Quinoprotein amine dehydrogenase"/>
    <property type="match status" value="1"/>
</dbReference>
<feature type="repeat" description="WD" evidence="6">
    <location>
        <begin position="412"/>
        <end position="453"/>
    </location>
</feature>
<dbReference type="PROSITE" id="PS00678">
    <property type="entry name" value="WD_REPEATS_1"/>
    <property type="match status" value="2"/>
</dbReference>
<name>A0A1W0WMT4_HYPEX</name>